<keyword evidence="3" id="KW-1185">Reference proteome</keyword>
<dbReference type="EMBL" id="SRPW01002511">
    <property type="protein sequence ID" value="KAG5992331.1"/>
    <property type="molecule type" value="Genomic_DNA"/>
</dbReference>
<accession>A0A9P7N520</accession>
<evidence type="ECO:0000313" key="3">
    <source>
        <dbReference type="Proteomes" id="UP000748025"/>
    </source>
</evidence>
<dbReference type="Proteomes" id="UP000748025">
    <property type="component" value="Unassembled WGS sequence"/>
</dbReference>
<comment type="caution">
    <text evidence="2">The sequence shown here is derived from an EMBL/GenBank/DDBJ whole genome shotgun (WGS) entry which is preliminary data.</text>
</comment>
<reference evidence="2" key="1">
    <citation type="journal article" date="2020" name="bioRxiv">
        <title>Whole genome comparisons of ergot fungi reveals the divergence and evolution of species within the genus Claviceps are the result of varying mechanisms driving genome evolution and host range expansion.</title>
        <authorList>
            <person name="Wyka S.A."/>
            <person name="Mondo S.J."/>
            <person name="Liu M."/>
            <person name="Dettman J."/>
            <person name="Nalam V."/>
            <person name="Broders K.D."/>
        </authorList>
    </citation>
    <scope>NUCLEOTIDE SEQUENCE</scope>
    <source>
        <strain evidence="2">CCC 602</strain>
    </source>
</reference>
<feature type="region of interest" description="Disordered" evidence="1">
    <location>
        <begin position="1"/>
        <end position="72"/>
    </location>
</feature>
<sequence length="72" mass="7697">MAPAQDSYPMAVSSSPPPPRSLTSYSQFIHDHTKRQMEANGSLPARSSTSSTTSTSSALSNGDHGMPRDYQP</sequence>
<organism evidence="2 3">
    <name type="scientific">Claviceps pusilla</name>
    <dbReference type="NCBI Taxonomy" id="123648"/>
    <lineage>
        <taxon>Eukaryota</taxon>
        <taxon>Fungi</taxon>
        <taxon>Dikarya</taxon>
        <taxon>Ascomycota</taxon>
        <taxon>Pezizomycotina</taxon>
        <taxon>Sordariomycetes</taxon>
        <taxon>Hypocreomycetidae</taxon>
        <taxon>Hypocreales</taxon>
        <taxon>Clavicipitaceae</taxon>
        <taxon>Claviceps</taxon>
    </lineage>
</organism>
<protein>
    <submittedName>
        <fullName evidence="2">Uncharacterized protein</fullName>
    </submittedName>
</protein>
<evidence type="ECO:0000256" key="1">
    <source>
        <dbReference type="SAM" id="MobiDB-lite"/>
    </source>
</evidence>
<proteinExistence type="predicted"/>
<evidence type="ECO:0000313" key="2">
    <source>
        <dbReference type="EMBL" id="KAG5992331.1"/>
    </source>
</evidence>
<gene>
    <name evidence="2" type="ORF">E4U43_003813</name>
</gene>
<name>A0A9P7N520_9HYPO</name>
<feature type="compositionally biased region" description="Low complexity" evidence="1">
    <location>
        <begin position="47"/>
        <end position="57"/>
    </location>
</feature>
<dbReference type="AlphaFoldDB" id="A0A9P7N520"/>